<keyword evidence="7" id="KW-1185">Reference proteome</keyword>
<evidence type="ECO:0000313" key="7">
    <source>
        <dbReference type="Proteomes" id="UP000015502"/>
    </source>
</evidence>
<evidence type="ECO:0000256" key="3">
    <source>
        <dbReference type="ARBA" id="ARBA00023163"/>
    </source>
</evidence>
<reference evidence="6 7" key="1">
    <citation type="journal article" date="2012" name="J. Bacteriol.">
        <title>Genome sequence of the model hyperthermophilic archaeon Thermococcus litoralis NS-C.</title>
        <authorList>
            <person name="Gardner A.F."/>
            <person name="Kumar S."/>
            <person name="Perler F.B."/>
        </authorList>
    </citation>
    <scope>NUCLEOTIDE SEQUENCE [LARGE SCALE GENOMIC DNA]</scope>
    <source>
        <strain evidence="7">ATCC 51850 / DSM 5473 / JCM 8560 / NS-C</strain>
    </source>
</reference>
<organism evidence="6 7">
    <name type="scientific">Thermococcus litoralis (strain ATCC 51850 / DSM 5473 / JCM 8560 / NS-C)</name>
    <dbReference type="NCBI Taxonomy" id="523849"/>
    <lineage>
        <taxon>Archaea</taxon>
        <taxon>Methanobacteriati</taxon>
        <taxon>Methanobacteriota</taxon>
        <taxon>Thermococci</taxon>
        <taxon>Thermococcales</taxon>
        <taxon>Thermococcaceae</taxon>
        <taxon>Thermococcus</taxon>
    </lineage>
</organism>
<dbReference type="GO" id="GO:0043200">
    <property type="term" value="P:response to amino acid"/>
    <property type="evidence" value="ECO:0007669"/>
    <property type="project" value="TreeGrafter"/>
</dbReference>
<dbReference type="GO" id="GO:0005829">
    <property type="term" value="C:cytosol"/>
    <property type="evidence" value="ECO:0007669"/>
    <property type="project" value="TreeGrafter"/>
</dbReference>
<dbReference type="PaxDb" id="523849-OCC_03522"/>
<dbReference type="AlphaFoldDB" id="H3ZQC6"/>
<dbReference type="InterPro" id="IPR011008">
    <property type="entry name" value="Dimeric_a/b-barrel"/>
</dbReference>
<keyword evidence="3" id="KW-0804">Transcription</keyword>
<dbReference type="PROSITE" id="PS50956">
    <property type="entry name" value="HTH_ASNC_2"/>
    <property type="match status" value="1"/>
</dbReference>
<evidence type="ECO:0000313" key="6">
    <source>
        <dbReference type="EMBL" id="EHR77847.1"/>
    </source>
</evidence>
<dbReference type="InterPro" id="IPR000485">
    <property type="entry name" value="AsnC-type_HTH_dom"/>
</dbReference>
<proteinExistence type="predicted"/>
<dbReference type="GO" id="GO:0043565">
    <property type="term" value="F:sequence-specific DNA binding"/>
    <property type="evidence" value="ECO:0007669"/>
    <property type="project" value="InterPro"/>
</dbReference>
<dbReference type="CDD" id="cd00090">
    <property type="entry name" value="HTH_ARSR"/>
    <property type="match status" value="1"/>
</dbReference>
<dbReference type="InterPro" id="IPR019888">
    <property type="entry name" value="Tscrpt_reg_AsnC-like"/>
</dbReference>
<keyword evidence="2" id="KW-0238">DNA-binding</keyword>
<feature type="domain" description="HTH asnC-type" evidence="5">
    <location>
        <begin position="5"/>
        <end position="66"/>
    </location>
</feature>
<dbReference type="PANTHER" id="PTHR30154:SF34">
    <property type="entry name" value="TRANSCRIPTIONAL REGULATOR AZLB"/>
    <property type="match status" value="1"/>
</dbReference>
<dbReference type="PANTHER" id="PTHR30154">
    <property type="entry name" value="LEUCINE-RESPONSIVE REGULATORY PROTEIN"/>
    <property type="match status" value="1"/>
</dbReference>
<dbReference type="Proteomes" id="UP000015502">
    <property type="component" value="Chromosome"/>
</dbReference>
<dbReference type="Pfam" id="PF13412">
    <property type="entry name" value="HTH_24"/>
    <property type="match status" value="1"/>
</dbReference>
<dbReference type="SMART" id="SM00344">
    <property type="entry name" value="HTH_ASNC"/>
    <property type="match status" value="1"/>
</dbReference>
<gene>
    <name evidence="6" type="ORF">OCC_03522</name>
</gene>
<evidence type="ECO:0000256" key="1">
    <source>
        <dbReference type="ARBA" id="ARBA00023015"/>
    </source>
</evidence>
<feature type="domain" description="HTH cro/C1-type" evidence="4">
    <location>
        <begin position="13"/>
        <end position="38"/>
    </location>
</feature>
<dbReference type="InterPro" id="IPR036390">
    <property type="entry name" value="WH_DNA-bd_sf"/>
</dbReference>
<dbReference type="HOGENOM" id="CLU_091233_5_4_2"/>
<dbReference type="RefSeq" id="WP_004069624.1">
    <property type="nucleotide sequence ID" value="NC_022084.1"/>
</dbReference>
<name>H3ZQC6_THELN</name>
<dbReference type="PROSITE" id="PS00519">
    <property type="entry name" value="HTH_ASNC_1"/>
    <property type="match status" value="1"/>
</dbReference>
<evidence type="ECO:0000256" key="2">
    <source>
        <dbReference type="ARBA" id="ARBA00023125"/>
    </source>
</evidence>
<dbReference type="Gene3D" id="1.10.10.10">
    <property type="entry name" value="Winged helix-like DNA-binding domain superfamily/Winged helix DNA-binding domain"/>
    <property type="match status" value="1"/>
</dbReference>
<dbReference type="GeneID" id="16550023"/>
<sequence length="157" mass="18368">MPNKIDEVDFTLLRLLRKNSRMSLTEMAKDLGVTVPAIKYRIQKLEQNGIIKKYSAIIDYEKLGYGIIAFVGINIDPMKRKQIMEKILELDEIIELYEITGEYDVMAKIVTKDIHSLREFLTFKLGGVEGVTRTYTMIIVKEFDIDDRRNKQWKSMK</sequence>
<dbReference type="Pfam" id="PF01037">
    <property type="entry name" value="AsnC_trans_reg"/>
    <property type="match status" value="1"/>
</dbReference>
<dbReference type="PROSITE" id="PS50943">
    <property type="entry name" value="HTH_CROC1"/>
    <property type="match status" value="1"/>
</dbReference>
<evidence type="ECO:0000259" key="5">
    <source>
        <dbReference type="PROSITE" id="PS50956"/>
    </source>
</evidence>
<dbReference type="PRINTS" id="PR00033">
    <property type="entry name" value="HTHASNC"/>
</dbReference>
<dbReference type="OrthoDB" id="6995at2157"/>
<dbReference type="Gene3D" id="3.30.70.920">
    <property type="match status" value="1"/>
</dbReference>
<dbReference type="SUPFAM" id="SSF46785">
    <property type="entry name" value="Winged helix' DNA-binding domain"/>
    <property type="match status" value="1"/>
</dbReference>
<dbReference type="InterPro" id="IPR011991">
    <property type="entry name" value="ArsR-like_HTH"/>
</dbReference>
<dbReference type="InterPro" id="IPR001387">
    <property type="entry name" value="Cro/C1-type_HTH"/>
</dbReference>
<dbReference type="InterPro" id="IPR036388">
    <property type="entry name" value="WH-like_DNA-bd_sf"/>
</dbReference>
<dbReference type="InterPro" id="IPR019887">
    <property type="entry name" value="Tscrpt_reg_AsnC/Lrp_C"/>
</dbReference>
<dbReference type="InterPro" id="IPR019885">
    <property type="entry name" value="Tscrpt_reg_HTH_AsnC-type_CS"/>
</dbReference>
<keyword evidence="1" id="KW-0805">Transcription regulation</keyword>
<protein>
    <submittedName>
        <fullName evidence="6">Uncharacterized protein</fullName>
    </submittedName>
</protein>
<dbReference type="STRING" id="523849.OCC_03522"/>
<dbReference type="EMBL" id="CP006670">
    <property type="protein sequence ID" value="EHR77847.1"/>
    <property type="molecule type" value="Genomic_DNA"/>
</dbReference>
<dbReference type="SUPFAM" id="SSF54909">
    <property type="entry name" value="Dimeric alpha+beta barrel"/>
    <property type="match status" value="1"/>
</dbReference>
<evidence type="ECO:0000259" key="4">
    <source>
        <dbReference type="PROSITE" id="PS50943"/>
    </source>
</evidence>
<accession>H3ZQC6</accession>
<dbReference type="KEGG" id="tlt:OCC_03522"/>